<keyword evidence="2" id="KW-0732">Signal</keyword>
<feature type="chain" id="PRO_5046060701" evidence="2">
    <location>
        <begin position="26"/>
        <end position="72"/>
    </location>
</feature>
<keyword evidence="1" id="KW-0472">Membrane</keyword>
<keyword evidence="4" id="KW-1185">Reference proteome</keyword>
<organism evidence="3 4">
    <name type="scientific">Streptomyces plumbiresistens</name>
    <dbReference type="NCBI Taxonomy" id="511811"/>
    <lineage>
        <taxon>Bacteria</taxon>
        <taxon>Bacillati</taxon>
        <taxon>Actinomycetota</taxon>
        <taxon>Actinomycetes</taxon>
        <taxon>Kitasatosporales</taxon>
        <taxon>Streptomycetaceae</taxon>
        <taxon>Streptomyces</taxon>
    </lineage>
</organism>
<accession>A0ABP7RDT8</accession>
<comment type="caution">
    <text evidence="3">The sequence shown here is derived from an EMBL/GenBank/DDBJ whole genome shotgun (WGS) entry which is preliminary data.</text>
</comment>
<feature type="signal peptide" evidence="2">
    <location>
        <begin position="1"/>
        <end position="25"/>
    </location>
</feature>
<evidence type="ECO:0000313" key="3">
    <source>
        <dbReference type="EMBL" id="GAA3996025.1"/>
    </source>
</evidence>
<feature type="transmembrane region" description="Helical" evidence="1">
    <location>
        <begin position="34"/>
        <end position="55"/>
    </location>
</feature>
<dbReference type="RefSeq" id="WP_266440675.1">
    <property type="nucleotide sequence ID" value="NZ_BAAAZX010000009.1"/>
</dbReference>
<reference evidence="4" key="1">
    <citation type="journal article" date="2019" name="Int. J. Syst. Evol. Microbiol.">
        <title>The Global Catalogue of Microorganisms (GCM) 10K type strain sequencing project: providing services to taxonomists for standard genome sequencing and annotation.</title>
        <authorList>
            <consortium name="The Broad Institute Genomics Platform"/>
            <consortium name="The Broad Institute Genome Sequencing Center for Infectious Disease"/>
            <person name="Wu L."/>
            <person name="Ma J."/>
        </authorList>
    </citation>
    <scope>NUCLEOTIDE SEQUENCE [LARGE SCALE GENOMIC DNA]</scope>
    <source>
        <strain evidence="4">JCM 16924</strain>
    </source>
</reference>
<dbReference type="EMBL" id="BAAAZX010000009">
    <property type="protein sequence ID" value="GAA3996025.1"/>
    <property type="molecule type" value="Genomic_DNA"/>
</dbReference>
<sequence>MSRALGALRPAALALVSLLTLTAAAPAPDSGGKGWVLAGFATAAAVAGVPLYLVARRRRTTASADQVRDCGP</sequence>
<dbReference type="Proteomes" id="UP001500456">
    <property type="component" value="Unassembled WGS sequence"/>
</dbReference>
<evidence type="ECO:0000256" key="1">
    <source>
        <dbReference type="SAM" id="Phobius"/>
    </source>
</evidence>
<evidence type="ECO:0000256" key="2">
    <source>
        <dbReference type="SAM" id="SignalP"/>
    </source>
</evidence>
<protein>
    <submittedName>
        <fullName evidence="3">Uncharacterized protein</fullName>
    </submittedName>
</protein>
<keyword evidence="1" id="KW-1133">Transmembrane helix</keyword>
<proteinExistence type="predicted"/>
<name>A0ABP7RDT8_9ACTN</name>
<keyword evidence="1" id="KW-0812">Transmembrane</keyword>
<gene>
    <name evidence="3" type="ORF">GCM10022232_35800</name>
</gene>
<evidence type="ECO:0000313" key="4">
    <source>
        <dbReference type="Proteomes" id="UP001500456"/>
    </source>
</evidence>